<dbReference type="InterPro" id="IPR011089">
    <property type="entry name" value="GmrSD_C"/>
</dbReference>
<dbReference type="AlphaFoldDB" id="A0A841BU24"/>
<proteinExistence type="predicted"/>
<feature type="compositionally biased region" description="Polar residues" evidence="1">
    <location>
        <begin position="29"/>
        <end position="38"/>
    </location>
</feature>
<evidence type="ECO:0000313" key="4">
    <source>
        <dbReference type="EMBL" id="MBB5871195.1"/>
    </source>
</evidence>
<evidence type="ECO:0000313" key="5">
    <source>
        <dbReference type="Proteomes" id="UP000587527"/>
    </source>
</evidence>
<evidence type="ECO:0000256" key="2">
    <source>
        <dbReference type="SAM" id="SignalP"/>
    </source>
</evidence>
<feature type="chain" id="PRO_5032816067" description="GmrSD restriction endonucleases C-terminal domain-containing protein" evidence="2">
    <location>
        <begin position="21"/>
        <end position="224"/>
    </location>
</feature>
<dbReference type="Pfam" id="PF07510">
    <property type="entry name" value="GmrSD_C"/>
    <property type="match status" value="1"/>
</dbReference>
<feature type="domain" description="GmrSD restriction endonucleases C-terminal" evidence="3">
    <location>
        <begin position="124"/>
        <end position="218"/>
    </location>
</feature>
<dbReference type="PROSITE" id="PS51257">
    <property type="entry name" value="PROKAR_LIPOPROTEIN"/>
    <property type="match status" value="1"/>
</dbReference>
<dbReference type="PANTHER" id="PTHR24094">
    <property type="entry name" value="SECRETED PROTEIN"/>
    <property type="match status" value="1"/>
</dbReference>
<evidence type="ECO:0000259" key="3">
    <source>
        <dbReference type="Pfam" id="PF07510"/>
    </source>
</evidence>
<keyword evidence="5" id="KW-1185">Reference proteome</keyword>
<dbReference type="EMBL" id="JACHMN010000002">
    <property type="protein sequence ID" value="MBB5871195.1"/>
    <property type="molecule type" value="Genomic_DNA"/>
</dbReference>
<keyword evidence="2" id="KW-0732">Signal</keyword>
<reference evidence="4 5" key="1">
    <citation type="submission" date="2020-08" db="EMBL/GenBank/DDBJ databases">
        <title>Sequencing the genomes of 1000 actinobacteria strains.</title>
        <authorList>
            <person name="Klenk H.-P."/>
        </authorList>
    </citation>
    <scope>NUCLEOTIDE SEQUENCE [LARGE SCALE GENOMIC DNA]</scope>
    <source>
        <strain evidence="4 5">DSM 45362</strain>
    </source>
</reference>
<feature type="compositionally biased region" description="Low complexity" evidence="1">
    <location>
        <begin position="40"/>
        <end position="50"/>
    </location>
</feature>
<dbReference type="Proteomes" id="UP000587527">
    <property type="component" value="Unassembled WGS sequence"/>
</dbReference>
<feature type="signal peptide" evidence="2">
    <location>
        <begin position="1"/>
        <end position="20"/>
    </location>
</feature>
<feature type="region of interest" description="Disordered" evidence="1">
    <location>
        <begin position="28"/>
        <end position="50"/>
    </location>
</feature>
<gene>
    <name evidence="4" type="ORF">F4553_004574</name>
</gene>
<protein>
    <recommendedName>
        <fullName evidence="3">GmrSD restriction endonucleases C-terminal domain-containing protein</fullName>
    </recommendedName>
</protein>
<evidence type="ECO:0000256" key="1">
    <source>
        <dbReference type="SAM" id="MobiDB-lite"/>
    </source>
</evidence>
<sequence>MSLPRSPRMVAALIMLAALAAGCDGTTLPDASSPSAKKTGNAAPPKSGSAASAKTALAKLNVASAEAMTGYTREKFPHWRSAGSNCDVRDTVLERDGKAIKKTGCNVTGGTWSSWYDGLTTSEPLKIDIDHMVPLANAWRSGANAWTTEQRGDFANDLTRPQLFAVSAASNRSKGDQAPDTWKPPSKDAWCTYAQDWITVKTFYKLNITAPEKAALSDMLGTCA</sequence>
<organism evidence="4 5">
    <name type="scientific">Allocatelliglobosispora scoriae</name>
    <dbReference type="NCBI Taxonomy" id="643052"/>
    <lineage>
        <taxon>Bacteria</taxon>
        <taxon>Bacillati</taxon>
        <taxon>Actinomycetota</taxon>
        <taxon>Actinomycetes</taxon>
        <taxon>Micromonosporales</taxon>
        <taxon>Micromonosporaceae</taxon>
        <taxon>Allocatelliglobosispora</taxon>
    </lineage>
</organism>
<comment type="caution">
    <text evidence="4">The sequence shown here is derived from an EMBL/GenBank/DDBJ whole genome shotgun (WGS) entry which is preliminary data.</text>
</comment>
<dbReference type="PANTHER" id="PTHR24094:SF15">
    <property type="entry name" value="AMP-DEPENDENT SYNTHETASE_LIGASE DOMAIN-CONTAINING PROTEIN-RELATED"/>
    <property type="match status" value="1"/>
</dbReference>
<accession>A0A841BU24</accession>
<name>A0A841BU24_9ACTN</name>